<evidence type="ECO:0000259" key="2">
    <source>
        <dbReference type="Pfam" id="PF01266"/>
    </source>
</evidence>
<evidence type="ECO:0000256" key="1">
    <source>
        <dbReference type="ARBA" id="ARBA00023002"/>
    </source>
</evidence>
<dbReference type="RefSeq" id="WP_105042707.1">
    <property type="nucleotide sequence ID" value="NZ_MQWA01000001.1"/>
</dbReference>
<reference evidence="3 4" key="1">
    <citation type="submission" date="2016-12" db="EMBL/GenBank/DDBJ databases">
        <title>Study of bacterial adaptation to deep sea.</title>
        <authorList>
            <person name="Song J."/>
            <person name="Yoshizawa S."/>
            <person name="Kogure K."/>
        </authorList>
    </citation>
    <scope>NUCLEOTIDE SEQUENCE [LARGE SCALE GENOMIC DNA]</scope>
    <source>
        <strain evidence="3 4">SAORIC-165</strain>
    </source>
</reference>
<dbReference type="GO" id="GO:0005737">
    <property type="term" value="C:cytoplasm"/>
    <property type="evidence" value="ECO:0007669"/>
    <property type="project" value="TreeGrafter"/>
</dbReference>
<feature type="domain" description="FAD dependent oxidoreductase" evidence="2">
    <location>
        <begin position="8"/>
        <end position="400"/>
    </location>
</feature>
<dbReference type="SUPFAM" id="SSF54373">
    <property type="entry name" value="FAD-linked reductases, C-terminal domain"/>
    <property type="match status" value="1"/>
</dbReference>
<dbReference type="InterPro" id="IPR036188">
    <property type="entry name" value="FAD/NAD-bd_sf"/>
</dbReference>
<proteinExistence type="predicted"/>
<dbReference type="SUPFAM" id="SSF51905">
    <property type="entry name" value="FAD/NAD(P)-binding domain"/>
    <property type="match status" value="1"/>
</dbReference>
<organism evidence="3 4">
    <name type="scientific">Rubritalea profundi</name>
    <dbReference type="NCBI Taxonomy" id="1658618"/>
    <lineage>
        <taxon>Bacteria</taxon>
        <taxon>Pseudomonadati</taxon>
        <taxon>Verrucomicrobiota</taxon>
        <taxon>Verrucomicrobiia</taxon>
        <taxon>Verrucomicrobiales</taxon>
        <taxon>Rubritaleaceae</taxon>
        <taxon>Rubritalea</taxon>
    </lineage>
</organism>
<evidence type="ECO:0000313" key="4">
    <source>
        <dbReference type="Proteomes" id="UP000239907"/>
    </source>
</evidence>
<dbReference type="AlphaFoldDB" id="A0A2S7U202"/>
<sequence>MDNESEQVIIVGAGVIGLCAAWHCLKAGKSVTVIDRDSVDQSARSACSYGNAGMVVPSHFIPLAAPGIIGKGLKWLANPEGPFFIRPRASVDLIRWCKIFTTHATTKHVVDSRELLRDLNLESRRLFKEMAEEAGVTLTERGLLMLCQSDRGLDEEVEVAEMANALGISAEVCDPARLKEIDKGIQMDVKGGVWFKQDCHLDPSAFMDGLRARILEMGAEVVEGTEVTGLKNAGGGVVSLDGVVVPPASQIVLACGAWTGDLLKSIGKRLPMQAGKGYSLTLDSPRELPELCSILSEAKVAVTPINCQLRFAGTMEICGNDLSVNPRRVHGIVRSACQYFPSYGEEDFQDVRPWAGLRPCSPDGLPYIGRVSSYSNLTVATGHSMMGVSMGPMTGRLVAEILGANDPSLDIHKLDPMRFS</sequence>
<keyword evidence="1" id="KW-0560">Oxidoreductase</keyword>
<dbReference type="Proteomes" id="UP000239907">
    <property type="component" value="Unassembled WGS sequence"/>
</dbReference>
<dbReference type="PANTHER" id="PTHR13847">
    <property type="entry name" value="SARCOSINE DEHYDROGENASE-RELATED"/>
    <property type="match status" value="1"/>
</dbReference>
<dbReference type="Gene3D" id="3.30.9.10">
    <property type="entry name" value="D-Amino Acid Oxidase, subunit A, domain 2"/>
    <property type="match status" value="1"/>
</dbReference>
<dbReference type="OrthoDB" id="9794226at2"/>
<gene>
    <name evidence="3" type="ORF">BSZ32_06580</name>
</gene>
<accession>A0A2S7U202</accession>
<dbReference type="Pfam" id="PF01266">
    <property type="entry name" value="DAO"/>
    <property type="match status" value="1"/>
</dbReference>
<dbReference type="GO" id="GO:0016491">
    <property type="term" value="F:oxidoreductase activity"/>
    <property type="evidence" value="ECO:0007669"/>
    <property type="project" value="UniProtKB-KW"/>
</dbReference>
<dbReference type="InterPro" id="IPR006076">
    <property type="entry name" value="FAD-dep_OxRdtase"/>
</dbReference>
<comment type="caution">
    <text evidence="3">The sequence shown here is derived from an EMBL/GenBank/DDBJ whole genome shotgun (WGS) entry which is preliminary data.</text>
</comment>
<dbReference type="EMBL" id="MQWA01000001">
    <property type="protein sequence ID" value="PQJ28203.1"/>
    <property type="molecule type" value="Genomic_DNA"/>
</dbReference>
<name>A0A2S7U202_9BACT</name>
<dbReference type="PANTHER" id="PTHR13847:SF289">
    <property type="entry name" value="GLYCINE OXIDASE"/>
    <property type="match status" value="1"/>
</dbReference>
<evidence type="ECO:0000313" key="3">
    <source>
        <dbReference type="EMBL" id="PQJ28203.1"/>
    </source>
</evidence>
<dbReference type="Gene3D" id="3.50.50.60">
    <property type="entry name" value="FAD/NAD(P)-binding domain"/>
    <property type="match status" value="2"/>
</dbReference>
<keyword evidence="4" id="KW-1185">Reference proteome</keyword>
<protein>
    <recommendedName>
        <fullName evidence="2">FAD dependent oxidoreductase domain-containing protein</fullName>
    </recommendedName>
</protein>